<dbReference type="OrthoDB" id="9792533at2"/>
<feature type="domain" description="Membrane iron-sulfur containing protein FtrD-like" evidence="2">
    <location>
        <begin position="102"/>
        <end position="205"/>
    </location>
</feature>
<evidence type="ECO:0000313" key="4">
    <source>
        <dbReference type="Proteomes" id="UP000279029"/>
    </source>
</evidence>
<feature type="compositionally biased region" description="Polar residues" evidence="1">
    <location>
        <begin position="37"/>
        <end position="64"/>
    </location>
</feature>
<dbReference type="AlphaFoldDB" id="A0A3P7S3A7"/>
<dbReference type="RefSeq" id="WP_125136581.1">
    <property type="nucleotide sequence ID" value="NZ_LR130778.1"/>
</dbReference>
<feature type="compositionally biased region" description="Polar residues" evidence="1">
    <location>
        <begin position="74"/>
        <end position="84"/>
    </location>
</feature>
<dbReference type="KEGG" id="cbar:PATL70BA_1347"/>
<gene>
    <name evidence="3" type="ORF">PATL70BA_1347</name>
</gene>
<evidence type="ECO:0000256" key="1">
    <source>
        <dbReference type="SAM" id="MobiDB-lite"/>
    </source>
</evidence>
<proteinExistence type="predicted"/>
<reference evidence="3 4" key="1">
    <citation type="submission" date="2018-09" db="EMBL/GenBank/DDBJ databases">
        <authorList>
            <person name="Postec A."/>
        </authorList>
    </citation>
    <scope>NUCLEOTIDE SEQUENCE [LARGE SCALE GENOMIC DNA]</scope>
    <source>
        <strain evidence="3">70B-A</strain>
    </source>
</reference>
<feature type="region of interest" description="Disordered" evidence="1">
    <location>
        <begin position="37"/>
        <end position="84"/>
    </location>
</feature>
<accession>A0A3P7S3A7</accession>
<dbReference type="InterPro" id="IPR018758">
    <property type="entry name" value="FtrD-like"/>
</dbReference>
<dbReference type="EMBL" id="LR130778">
    <property type="protein sequence ID" value="VDN47229.1"/>
    <property type="molecule type" value="Genomic_DNA"/>
</dbReference>
<evidence type="ECO:0000259" key="2">
    <source>
        <dbReference type="Pfam" id="PF10080"/>
    </source>
</evidence>
<organism evidence="3 4">
    <name type="scientific">Petrocella atlantisensis</name>
    <dbReference type="NCBI Taxonomy" id="2173034"/>
    <lineage>
        <taxon>Bacteria</taxon>
        <taxon>Bacillati</taxon>
        <taxon>Bacillota</taxon>
        <taxon>Clostridia</taxon>
        <taxon>Lachnospirales</taxon>
        <taxon>Vallitaleaceae</taxon>
        <taxon>Petrocella</taxon>
    </lineage>
</organism>
<dbReference type="Proteomes" id="UP000279029">
    <property type="component" value="Chromosome"/>
</dbReference>
<sequence length="209" mass="22906">MRNHNNNNANIKKLLIIAIAAIAVLIVAFSIKVPEQSSNSNTEVRGNNVESDISAKADNSNETDSSIEADNSVETENANETINRAETVKDSDIVIPIIDITETARFYPAEINGTELEVLAVKAPDGSIRTAFNTCQVCYSSGRGYYIQEEDVLVCQNCGNRFAMDDVEVTRGGCNPVPITEEYKTVDEETITVSKDYLAEATTIFANWK</sequence>
<name>A0A3P7S3A7_9FIRM</name>
<protein>
    <recommendedName>
        <fullName evidence="2">Membrane iron-sulfur containing protein FtrD-like domain-containing protein</fullName>
    </recommendedName>
</protein>
<keyword evidence="4" id="KW-1185">Reference proteome</keyword>
<dbReference type="Pfam" id="PF10080">
    <property type="entry name" value="FtrD-like"/>
    <property type="match status" value="1"/>
</dbReference>
<evidence type="ECO:0000313" key="3">
    <source>
        <dbReference type="EMBL" id="VDN47229.1"/>
    </source>
</evidence>